<protein>
    <submittedName>
        <fullName evidence="1">Uncharacterized protein</fullName>
    </submittedName>
</protein>
<gene>
    <name evidence="1" type="ORF">C5471_04970</name>
</gene>
<sequence>MKPNDIELLFKEMRGVYENQLNGLKAIRPPIKMLAQYNSEAQQWLDNLRACFENEEDLCLSECESLIKQDGDDIWRKAAWHGEFDKYLYLSLCYYHFAIFEQFNHRLSEACLHLQNAQYYCGIWKGARDRLDWITHSEKKQIERTEKARKAGSKRGEKLFGAVKTEAIRLLKANMPKNRWIDPTEAFDCIDDELWFFIEAQTKKGEEPVLIYDELERTVLRWLAEDENVKAAFEEVMIGKE</sequence>
<evidence type="ECO:0000313" key="2">
    <source>
        <dbReference type="Proteomes" id="UP000697802"/>
    </source>
</evidence>
<reference evidence="1 2" key="1">
    <citation type="submission" date="2018-02" db="EMBL/GenBank/DDBJ databases">
        <authorList>
            <person name="Machado R.A."/>
        </authorList>
    </citation>
    <scope>NUCLEOTIDE SEQUENCE [LARGE SCALE GENOMIC DNA]</scope>
    <source>
        <strain evidence="1 2">T327</strain>
    </source>
</reference>
<dbReference type="Proteomes" id="UP000697802">
    <property type="component" value="Unassembled WGS sequence"/>
</dbReference>
<dbReference type="RefSeq" id="WP_133815363.1">
    <property type="nucleotide sequence ID" value="NZ_CAWPIF010000007.1"/>
</dbReference>
<comment type="caution">
    <text evidence="1">The sequence shown here is derived from an EMBL/GenBank/DDBJ whole genome shotgun (WGS) entry which is preliminary data.</text>
</comment>
<keyword evidence="2" id="KW-1185">Reference proteome</keyword>
<name>A0ABX0GFR1_9GAMM</name>
<organism evidence="1 2">
    <name type="scientific">Photorhabdus tasmaniensis</name>
    <dbReference type="NCBI Taxonomy" id="1004159"/>
    <lineage>
        <taxon>Bacteria</taxon>
        <taxon>Pseudomonadati</taxon>
        <taxon>Pseudomonadota</taxon>
        <taxon>Gammaproteobacteria</taxon>
        <taxon>Enterobacterales</taxon>
        <taxon>Morganellaceae</taxon>
        <taxon>Photorhabdus</taxon>
    </lineage>
</organism>
<dbReference type="EMBL" id="PUJU01000007">
    <property type="protein sequence ID" value="NHB87101.1"/>
    <property type="molecule type" value="Genomic_DNA"/>
</dbReference>
<accession>A0ABX0GFR1</accession>
<proteinExistence type="predicted"/>
<evidence type="ECO:0000313" key="1">
    <source>
        <dbReference type="EMBL" id="NHB87101.1"/>
    </source>
</evidence>